<dbReference type="EMBL" id="JYDL01000035">
    <property type="protein sequence ID" value="KRX21950.1"/>
    <property type="molecule type" value="Genomic_DNA"/>
</dbReference>
<accession>A0A0V0S5B7</accession>
<gene>
    <name evidence="2" type="ORF">T07_7978</name>
</gene>
<evidence type="ECO:0000256" key="1">
    <source>
        <dbReference type="SAM" id="Phobius"/>
    </source>
</evidence>
<name>A0A0V0S5B7_9BILA</name>
<dbReference type="OrthoDB" id="5935510at2759"/>
<organism evidence="2 3">
    <name type="scientific">Trichinella nelsoni</name>
    <dbReference type="NCBI Taxonomy" id="6336"/>
    <lineage>
        <taxon>Eukaryota</taxon>
        <taxon>Metazoa</taxon>
        <taxon>Ecdysozoa</taxon>
        <taxon>Nematoda</taxon>
        <taxon>Enoplea</taxon>
        <taxon>Dorylaimia</taxon>
        <taxon>Trichinellida</taxon>
        <taxon>Trichinellidae</taxon>
        <taxon>Trichinella</taxon>
    </lineage>
</organism>
<feature type="transmembrane region" description="Helical" evidence="1">
    <location>
        <begin position="181"/>
        <end position="207"/>
    </location>
</feature>
<keyword evidence="1" id="KW-1133">Transmembrane helix</keyword>
<keyword evidence="3" id="KW-1185">Reference proteome</keyword>
<feature type="transmembrane region" description="Helical" evidence="1">
    <location>
        <begin position="20"/>
        <end position="39"/>
    </location>
</feature>
<dbReference type="Proteomes" id="UP000054630">
    <property type="component" value="Unassembled WGS sequence"/>
</dbReference>
<proteinExistence type="predicted"/>
<keyword evidence="1" id="KW-0472">Membrane</keyword>
<comment type="caution">
    <text evidence="2">The sequence shown here is derived from an EMBL/GenBank/DDBJ whole genome shotgun (WGS) entry which is preliminary data.</text>
</comment>
<protein>
    <submittedName>
        <fullName evidence="2">Uncharacterized protein</fullName>
    </submittedName>
</protein>
<keyword evidence="1" id="KW-0812">Transmembrane</keyword>
<dbReference type="AlphaFoldDB" id="A0A0V0S5B7"/>
<sequence>MVAVHDKAEMLRLVLFDLLIVRLLVIGDVVLILLNLMIWHSNCWDKRSRTVVVPHTQDVNFGFFAITSELPDVEVLHCACVSGGFAVIEVDRSFYPIVQPSRIIGIMKKCTKCLSPHCTTVYLTPQRYLVKQEKQLRATNDVQITNLSEYTTQCRYSSGLLLAEFCMIQAQYNRIANVDRIVLFDLLIVRLLVIGDVVLILLNLMIWHSNCWDKRSRTVVVPHTQDVNFGFFAITSELPDVEVLHCACVSGGFAVIEVDRSFYPIVQPSRIIGIMKKCTKCLVCECF</sequence>
<evidence type="ECO:0000313" key="3">
    <source>
        <dbReference type="Proteomes" id="UP000054630"/>
    </source>
</evidence>
<reference evidence="2 3" key="1">
    <citation type="submission" date="2015-01" db="EMBL/GenBank/DDBJ databases">
        <title>Evolution of Trichinella species and genotypes.</title>
        <authorList>
            <person name="Korhonen P.K."/>
            <person name="Edoardo P."/>
            <person name="Giuseppe L.R."/>
            <person name="Gasser R.B."/>
        </authorList>
    </citation>
    <scope>NUCLEOTIDE SEQUENCE [LARGE SCALE GENOMIC DNA]</scope>
    <source>
        <strain evidence="2">ISS37</strain>
    </source>
</reference>
<evidence type="ECO:0000313" key="2">
    <source>
        <dbReference type="EMBL" id="KRX21950.1"/>
    </source>
</evidence>